<protein>
    <submittedName>
        <fullName evidence="2">Uncharacterized protein</fullName>
    </submittedName>
</protein>
<evidence type="ECO:0000313" key="3">
    <source>
        <dbReference type="Proteomes" id="UP000256503"/>
    </source>
</evidence>
<dbReference type="Pfam" id="PF12951">
    <property type="entry name" value="PATR"/>
    <property type="match status" value="1"/>
</dbReference>
<proteinExistence type="predicted"/>
<dbReference type="AlphaFoldDB" id="A0AAD0VTP0"/>
<organism evidence="2 3">
    <name type="scientific">Pseudomonas plecoglossicida</name>
    <dbReference type="NCBI Taxonomy" id="70775"/>
    <lineage>
        <taxon>Bacteria</taxon>
        <taxon>Pseudomonadati</taxon>
        <taxon>Pseudomonadota</taxon>
        <taxon>Gammaproteobacteria</taxon>
        <taxon>Pseudomonadales</taxon>
        <taxon>Pseudomonadaceae</taxon>
        <taxon>Pseudomonas</taxon>
    </lineage>
</organism>
<dbReference type="InterPro" id="IPR013425">
    <property type="entry name" value="Autotrns_rpt"/>
</dbReference>
<accession>A0AAD0VTP0</accession>
<name>A0AAD0VTP0_PSEDL</name>
<reference evidence="2 3" key="1">
    <citation type="submission" date="2018-07" db="EMBL/GenBank/DDBJ databases">
        <title>Complete genome sequence of a Pseudomonas plecoglossicida strain pathogenic to the marine fish, Larimichthys crocea.</title>
        <authorList>
            <person name="Tao Z."/>
        </authorList>
    </citation>
    <scope>NUCLEOTIDE SEQUENCE [LARGE SCALE GENOMIC DNA]</scope>
    <source>
        <strain evidence="2 3">XSDHY-P</strain>
    </source>
</reference>
<gene>
    <name evidence="2" type="ORF">DVB73_17620</name>
</gene>
<evidence type="ECO:0000313" key="2">
    <source>
        <dbReference type="EMBL" id="AXM97469.1"/>
    </source>
</evidence>
<dbReference type="EMBL" id="CP031146">
    <property type="protein sequence ID" value="AXM97469.1"/>
    <property type="molecule type" value="Genomic_DNA"/>
</dbReference>
<evidence type="ECO:0000256" key="1">
    <source>
        <dbReference type="ARBA" id="ARBA00022729"/>
    </source>
</evidence>
<sequence>MTDQNVPVAGFDSGWDGKSLSKSGGGLLVLSAANTHTGGTTVEAW</sequence>
<dbReference type="Proteomes" id="UP000256503">
    <property type="component" value="Chromosome"/>
</dbReference>
<dbReference type="NCBIfam" id="TIGR02601">
    <property type="entry name" value="autotrns_rpt"/>
    <property type="match status" value="1"/>
</dbReference>
<keyword evidence="1" id="KW-0732">Signal</keyword>